<dbReference type="PANTHER" id="PTHR46044:SF2">
    <property type="entry name" value="CN HYDROLASE DOMAIN-CONTAINING PROTEIN"/>
    <property type="match status" value="1"/>
</dbReference>
<evidence type="ECO:0000256" key="2">
    <source>
        <dbReference type="SAM" id="MobiDB-lite"/>
    </source>
</evidence>
<gene>
    <name evidence="4" type="ORF">NB646_00920</name>
</gene>
<dbReference type="RefSeq" id="WP_269316023.1">
    <property type="nucleotide sequence ID" value="NZ_CP098251.1"/>
</dbReference>
<dbReference type="AlphaFoldDB" id="A0A9E9LE56"/>
<evidence type="ECO:0000256" key="1">
    <source>
        <dbReference type="ARBA" id="ARBA00008129"/>
    </source>
</evidence>
<protein>
    <submittedName>
        <fullName evidence="4">Carbon-nitrogen hydrolase family protein</fullName>
    </submittedName>
</protein>
<dbReference type="Pfam" id="PF00795">
    <property type="entry name" value="CN_hydrolase"/>
    <property type="match status" value="1"/>
</dbReference>
<organism evidence="4">
    <name type="scientific">Oxalobacter aliiformigenes</name>
    <dbReference type="NCBI Taxonomy" id="2946593"/>
    <lineage>
        <taxon>Bacteria</taxon>
        <taxon>Pseudomonadati</taxon>
        <taxon>Pseudomonadota</taxon>
        <taxon>Betaproteobacteria</taxon>
        <taxon>Burkholderiales</taxon>
        <taxon>Oxalobacteraceae</taxon>
        <taxon>Oxalobacter</taxon>
    </lineage>
</organism>
<dbReference type="PROSITE" id="PS50263">
    <property type="entry name" value="CN_HYDROLASE"/>
    <property type="match status" value="1"/>
</dbReference>
<dbReference type="EMBL" id="CP098251">
    <property type="protein sequence ID" value="WAV91360.1"/>
    <property type="molecule type" value="Genomic_DNA"/>
</dbReference>
<dbReference type="GO" id="GO:0016787">
    <property type="term" value="F:hydrolase activity"/>
    <property type="evidence" value="ECO:0007669"/>
    <property type="project" value="UniProtKB-KW"/>
</dbReference>
<sequence>MSGDKYPKFRAAAVQAAPVFLNREATIDKVETLLTEATANGAKLVVFPESFIPCFPVWCLVHAPIDQHPLFTRLYENALDVKSDAFRKLASLAKKYNAFLSIGVTEKSDYSMGAMWNTNLLFDSNGNLVGKHRKIMPTWAEKLVHNFGDGSSLIVHETEIGKLGVLICGENTNTLARYSMVAQGEQVHISTYPPCWPTMRKSTISGGYNMKDVIHVRAASHAFEGKVFNIASSGVLDEDAINQVAGDDETLREFLKNACPAATMIVGPDGEYASEPLVGEEGIVYADIDINREIALKGVHDIVGSYQRLDIFQLHVNRTRLKPAYFSEEENGTSVPEENTNDEADVI</sequence>
<dbReference type="PANTHER" id="PTHR46044">
    <property type="entry name" value="NITRILASE"/>
    <property type="match status" value="1"/>
</dbReference>
<dbReference type="Proteomes" id="UP001164819">
    <property type="component" value="Chromosome"/>
</dbReference>
<name>A0A9E9LE56_9BURK</name>
<accession>A0A9E9LE56</accession>
<feature type="region of interest" description="Disordered" evidence="2">
    <location>
        <begin position="327"/>
        <end position="347"/>
    </location>
</feature>
<dbReference type="SUPFAM" id="SSF56317">
    <property type="entry name" value="Carbon-nitrogen hydrolase"/>
    <property type="match status" value="1"/>
</dbReference>
<proteinExistence type="inferred from homology"/>
<feature type="domain" description="CN hydrolase" evidence="3">
    <location>
        <begin position="9"/>
        <end position="290"/>
    </location>
</feature>
<dbReference type="CDD" id="cd07564">
    <property type="entry name" value="nitrilases_CHs"/>
    <property type="match status" value="1"/>
</dbReference>
<reference evidence="4" key="1">
    <citation type="journal article" date="2022" name="Front. Microbiol.">
        <title>New perspectives on an old grouping: The genomic and phenotypic variability of Oxalobacter formigenes and the implications for calcium oxalate stone prevention.</title>
        <authorList>
            <person name="Chmiel J.A."/>
            <person name="Carr C."/>
            <person name="Stuivenberg G.A."/>
            <person name="Venema R."/>
            <person name="Chanyi R.M."/>
            <person name="Al K.F."/>
            <person name="Giguere D."/>
            <person name="Say H."/>
            <person name="Akouris P.P."/>
            <person name="Dominguez Romero S.A."/>
            <person name="Kwong A."/>
            <person name="Tai V."/>
            <person name="Koval S.F."/>
            <person name="Razvi H."/>
            <person name="Bjazevic J."/>
            <person name="Burton J.P."/>
        </authorList>
    </citation>
    <scope>NUCLEOTIDE SEQUENCE</scope>
    <source>
        <strain evidence="4">OxK</strain>
    </source>
</reference>
<dbReference type="InterPro" id="IPR036526">
    <property type="entry name" value="C-N_Hydrolase_sf"/>
</dbReference>
<dbReference type="InterPro" id="IPR044149">
    <property type="entry name" value="Nitrilases_CHs"/>
</dbReference>
<comment type="similarity">
    <text evidence="1">Belongs to the carbon-nitrogen hydrolase superfamily. Nitrilase family.</text>
</comment>
<dbReference type="InterPro" id="IPR003010">
    <property type="entry name" value="C-N_Hydrolase"/>
</dbReference>
<evidence type="ECO:0000313" key="4">
    <source>
        <dbReference type="EMBL" id="WAV91360.1"/>
    </source>
</evidence>
<dbReference type="Gene3D" id="3.60.110.10">
    <property type="entry name" value="Carbon-nitrogen hydrolase"/>
    <property type="match status" value="1"/>
</dbReference>
<keyword evidence="4" id="KW-0378">Hydrolase</keyword>
<evidence type="ECO:0000259" key="3">
    <source>
        <dbReference type="PROSITE" id="PS50263"/>
    </source>
</evidence>